<comment type="caution">
    <text evidence="2">The sequence shown here is derived from an EMBL/GenBank/DDBJ whole genome shotgun (WGS) entry which is preliminary data.</text>
</comment>
<evidence type="ECO:0008006" key="4">
    <source>
        <dbReference type="Google" id="ProtNLM"/>
    </source>
</evidence>
<dbReference type="Proteomes" id="UP000191672">
    <property type="component" value="Unassembled WGS sequence"/>
</dbReference>
<feature type="chain" id="PRO_5013116629" description="AA1-like domain-containing protein" evidence="1">
    <location>
        <begin position="21"/>
        <end position="131"/>
    </location>
</feature>
<dbReference type="EMBL" id="MDYN01000005">
    <property type="protein sequence ID" value="OQD87464.1"/>
    <property type="molecule type" value="Genomic_DNA"/>
</dbReference>
<organism evidence="2 3">
    <name type="scientific">Penicillium antarcticum</name>
    <dbReference type="NCBI Taxonomy" id="416450"/>
    <lineage>
        <taxon>Eukaryota</taxon>
        <taxon>Fungi</taxon>
        <taxon>Dikarya</taxon>
        <taxon>Ascomycota</taxon>
        <taxon>Pezizomycotina</taxon>
        <taxon>Eurotiomycetes</taxon>
        <taxon>Eurotiomycetidae</taxon>
        <taxon>Eurotiales</taxon>
        <taxon>Aspergillaceae</taxon>
        <taxon>Penicillium</taxon>
    </lineage>
</organism>
<dbReference type="AlphaFoldDB" id="A0A1V6QE30"/>
<name>A0A1V6QE30_9EURO</name>
<reference evidence="3" key="1">
    <citation type="journal article" date="2017" name="Nat. Microbiol.">
        <title>Global analysis of biosynthetic gene clusters reveals vast potential of secondary metabolite production in Penicillium species.</title>
        <authorList>
            <person name="Nielsen J.C."/>
            <person name="Grijseels S."/>
            <person name="Prigent S."/>
            <person name="Ji B."/>
            <person name="Dainat J."/>
            <person name="Nielsen K.F."/>
            <person name="Frisvad J.C."/>
            <person name="Workman M."/>
            <person name="Nielsen J."/>
        </authorList>
    </citation>
    <scope>NUCLEOTIDE SEQUENCE [LARGE SCALE GENOMIC DNA]</scope>
    <source>
        <strain evidence="3">IBT 31811</strain>
    </source>
</reference>
<protein>
    <recommendedName>
        <fullName evidence="4">AA1-like domain-containing protein</fullName>
    </recommendedName>
</protein>
<evidence type="ECO:0000313" key="2">
    <source>
        <dbReference type="EMBL" id="OQD87464.1"/>
    </source>
</evidence>
<feature type="signal peptide" evidence="1">
    <location>
        <begin position="1"/>
        <end position="20"/>
    </location>
</feature>
<keyword evidence="1" id="KW-0732">Signal</keyword>
<evidence type="ECO:0000313" key="3">
    <source>
        <dbReference type="Proteomes" id="UP000191672"/>
    </source>
</evidence>
<evidence type="ECO:0000256" key="1">
    <source>
        <dbReference type="SAM" id="SignalP"/>
    </source>
</evidence>
<accession>A0A1V6QE30</accession>
<gene>
    <name evidence="2" type="ORF">PENANT_c005G06817</name>
</gene>
<keyword evidence="3" id="KW-1185">Reference proteome</keyword>
<sequence>MFKSIVPALLVATILPTTLAKTCSAVGAMADNSVVGLGPQGVSNSVHLYDPDGNEIGSTDSNACTDLLYIEGDGLTDKFAWAASCNLTKFKECHGAYGTQTHIEGLEPKHDSEFYGVGIATGSQCKVEFEC</sequence>
<proteinExistence type="predicted"/>